<name>A0ABM7P6U1_9BACT</name>
<evidence type="ECO:0000313" key="2">
    <source>
        <dbReference type="EMBL" id="BCS89235.1"/>
    </source>
</evidence>
<protein>
    <submittedName>
        <fullName evidence="2">Uncharacterized protein</fullName>
    </submittedName>
</protein>
<feature type="chain" id="PRO_5046847107" evidence="1">
    <location>
        <begin position="20"/>
        <end position="161"/>
    </location>
</feature>
<keyword evidence="1" id="KW-0732">Signal</keyword>
<reference evidence="2" key="1">
    <citation type="journal article" date="2022" name="Arch. Microbiol.">
        <title>Pseudodesulfovibrio sediminis sp. nov., a mesophilic and neutrophilic sulfate-reducing bacterium isolated from sediment of a brackish lake.</title>
        <authorList>
            <person name="Takahashi A."/>
            <person name="Kojima H."/>
            <person name="Watanabe M."/>
            <person name="Fukui M."/>
        </authorList>
    </citation>
    <scope>NUCLEOTIDE SEQUENCE</scope>
    <source>
        <strain evidence="2">SF6</strain>
    </source>
</reference>
<evidence type="ECO:0000256" key="1">
    <source>
        <dbReference type="SAM" id="SignalP"/>
    </source>
</evidence>
<sequence>MKKIILTAIICLMALPAFAAEPFQLSLVPDVALHSRSTRIDGVALSIWGENPQSALALGIINGSSGDSAGFSWGFVNYADNYTGVQWGLVNYNHHSFTGWQAGFVNASSTMTGLQTGFINYADTAQPGLQIGLINVIKRNQWFNEMPNGLAPVFPIVNWRF</sequence>
<dbReference type="InterPro" id="IPR058093">
    <property type="entry name" value="LA_2272-like"/>
</dbReference>
<evidence type="ECO:0000313" key="3">
    <source>
        <dbReference type="Proteomes" id="UP001053296"/>
    </source>
</evidence>
<dbReference type="NCBIfam" id="NF047436">
    <property type="entry name" value="LA_2272_repeat"/>
    <property type="match status" value="1"/>
</dbReference>
<dbReference type="EMBL" id="AP024485">
    <property type="protein sequence ID" value="BCS89235.1"/>
    <property type="molecule type" value="Genomic_DNA"/>
</dbReference>
<gene>
    <name evidence="2" type="ORF">PSDVSF_24770</name>
</gene>
<proteinExistence type="predicted"/>
<keyword evidence="3" id="KW-1185">Reference proteome</keyword>
<feature type="signal peptide" evidence="1">
    <location>
        <begin position="1"/>
        <end position="19"/>
    </location>
</feature>
<organism evidence="2 3">
    <name type="scientific">Pseudodesulfovibrio sediminis</name>
    <dbReference type="NCBI Taxonomy" id="2810563"/>
    <lineage>
        <taxon>Bacteria</taxon>
        <taxon>Pseudomonadati</taxon>
        <taxon>Thermodesulfobacteriota</taxon>
        <taxon>Desulfovibrionia</taxon>
        <taxon>Desulfovibrionales</taxon>
        <taxon>Desulfovibrionaceae</taxon>
    </lineage>
</organism>
<dbReference type="RefSeq" id="WP_229591216.1">
    <property type="nucleotide sequence ID" value="NZ_AP024485.1"/>
</dbReference>
<accession>A0ABM7P6U1</accession>
<dbReference type="Proteomes" id="UP001053296">
    <property type="component" value="Chromosome"/>
</dbReference>